<gene>
    <name evidence="3" type="ORF">N658DRAFT_519623</name>
</gene>
<organism evidence="3 4">
    <name type="scientific">Parathielavia hyrcaniae</name>
    <dbReference type="NCBI Taxonomy" id="113614"/>
    <lineage>
        <taxon>Eukaryota</taxon>
        <taxon>Fungi</taxon>
        <taxon>Dikarya</taxon>
        <taxon>Ascomycota</taxon>
        <taxon>Pezizomycotina</taxon>
        <taxon>Sordariomycetes</taxon>
        <taxon>Sordariomycetidae</taxon>
        <taxon>Sordariales</taxon>
        <taxon>Chaetomiaceae</taxon>
        <taxon>Parathielavia</taxon>
    </lineage>
</organism>
<evidence type="ECO:0000313" key="4">
    <source>
        <dbReference type="Proteomes" id="UP001305647"/>
    </source>
</evidence>
<feature type="region of interest" description="Disordered" evidence="1">
    <location>
        <begin position="40"/>
        <end position="67"/>
    </location>
</feature>
<comment type="caution">
    <text evidence="3">The sequence shown here is derived from an EMBL/GenBank/DDBJ whole genome shotgun (WGS) entry which is preliminary data.</text>
</comment>
<feature type="region of interest" description="Disordered" evidence="1">
    <location>
        <begin position="155"/>
        <end position="194"/>
    </location>
</feature>
<evidence type="ECO:0000256" key="1">
    <source>
        <dbReference type="SAM" id="MobiDB-lite"/>
    </source>
</evidence>
<dbReference type="Proteomes" id="UP001305647">
    <property type="component" value="Unassembled WGS sequence"/>
</dbReference>
<accession>A0AAN6QBZ5</accession>
<reference evidence="3" key="2">
    <citation type="submission" date="2023-05" db="EMBL/GenBank/DDBJ databases">
        <authorList>
            <consortium name="Lawrence Berkeley National Laboratory"/>
            <person name="Steindorff A."/>
            <person name="Hensen N."/>
            <person name="Bonometti L."/>
            <person name="Westerberg I."/>
            <person name="Brannstrom I.O."/>
            <person name="Guillou S."/>
            <person name="Cros-Aarteil S."/>
            <person name="Calhoun S."/>
            <person name="Haridas S."/>
            <person name="Kuo A."/>
            <person name="Mondo S."/>
            <person name="Pangilinan J."/>
            <person name="Riley R."/>
            <person name="Labutti K."/>
            <person name="Andreopoulos B."/>
            <person name="Lipzen A."/>
            <person name="Chen C."/>
            <person name="Yanf M."/>
            <person name="Daum C."/>
            <person name="Ng V."/>
            <person name="Clum A."/>
            <person name="Ohm R."/>
            <person name="Martin F."/>
            <person name="Silar P."/>
            <person name="Natvig D."/>
            <person name="Lalanne C."/>
            <person name="Gautier V."/>
            <person name="Ament-Velasquez S.L."/>
            <person name="Kruys A."/>
            <person name="Hutchinson M.I."/>
            <person name="Powell A.J."/>
            <person name="Barry K."/>
            <person name="Miller A.N."/>
            <person name="Grigoriev I.V."/>
            <person name="Debuchy R."/>
            <person name="Gladieux P."/>
            <person name="Thoren M.H."/>
            <person name="Johannesson H."/>
        </authorList>
    </citation>
    <scope>NUCLEOTIDE SEQUENCE</scope>
    <source>
        <strain evidence="3">CBS 757.83</strain>
    </source>
</reference>
<feature type="region of interest" description="Disordered" evidence="1">
    <location>
        <begin position="96"/>
        <end position="137"/>
    </location>
</feature>
<feature type="compositionally biased region" description="Polar residues" evidence="1">
    <location>
        <begin position="110"/>
        <end position="132"/>
    </location>
</feature>
<feature type="transmembrane region" description="Helical" evidence="2">
    <location>
        <begin position="6"/>
        <end position="30"/>
    </location>
</feature>
<reference evidence="3" key="1">
    <citation type="journal article" date="2023" name="Mol. Phylogenet. Evol.">
        <title>Genome-scale phylogeny and comparative genomics of the fungal order Sordariales.</title>
        <authorList>
            <person name="Hensen N."/>
            <person name="Bonometti L."/>
            <person name="Westerberg I."/>
            <person name="Brannstrom I.O."/>
            <person name="Guillou S."/>
            <person name="Cros-Aarteil S."/>
            <person name="Calhoun S."/>
            <person name="Haridas S."/>
            <person name="Kuo A."/>
            <person name="Mondo S."/>
            <person name="Pangilinan J."/>
            <person name="Riley R."/>
            <person name="LaButti K."/>
            <person name="Andreopoulos B."/>
            <person name="Lipzen A."/>
            <person name="Chen C."/>
            <person name="Yan M."/>
            <person name="Daum C."/>
            <person name="Ng V."/>
            <person name="Clum A."/>
            <person name="Steindorff A."/>
            <person name="Ohm R.A."/>
            <person name="Martin F."/>
            <person name="Silar P."/>
            <person name="Natvig D.O."/>
            <person name="Lalanne C."/>
            <person name="Gautier V."/>
            <person name="Ament-Velasquez S.L."/>
            <person name="Kruys A."/>
            <person name="Hutchinson M.I."/>
            <person name="Powell A.J."/>
            <person name="Barry K."/>
            <person name="Miller A.N."/>
            <person name="Grigoriev I.V."/>
            <person name="Debuchy R."/>
            <person name="Gladieux P."/>
            <person name="Hiltunen Thoren M."/>
            <person name="Johannesson H."/>
        </authorList>
    </citation>
    <scope>NUCLEOTIDE SEQUENCE</scope>
    <source>
        <strain evidence="3">CBS 757.83</strain>
    </source>
</reference>
<dbReference type="EMBL" id="MU863624">
    <property type="protein sequence ID" value="KAK4105979.1"/>
    <property type="molecule type" value="Genomic_DNA"/>
</dbReference>
<keyword evidence="2" id="KW-1133">Transmembrane helix</keyword>
<evidence type="ECO:0000256" key="2">
    <source>
        <dbReference type="SAM" id="Phobius"/>
    </source>
</evidence>
<keyword evidence="4" id="KW-1185">Reference proteome</keyword>
<feature type="compositionally biased region" description="Basic and acidic residues" evidence="1">
    <location>
        <begin position="40"/>
        <end position="52"/>
    </location>
</feature>
<dbReference type="AlphaFoldDB" id="A0AAN6QBZ5"/>
<name>A0AAN6QBZ5_9PEZI</name>
<sequence length="206" mass="22310">MTISVSTLVGIVLSCSFFAIFVSLSAFWWWSRRRRRKSEKQEEAKAHAHAQAERVASSGGGNEPVSPELELVFNPLARIGPGSVFDRTEGRMGKGESVLGLSPLAHGQHHSGTLASGAHSSLASPLTPNSSWGPGLPSRTPELDSAQIHEAATGPWAQTERQEVDARPVPRVEAKEGLRATLNSTQEEREAGTYATSWTRFQNVQL</sequence>
<protein>
    <submittedName>
        <fullName evidence="3">Uncharacterized protein</fullName>
    </submittedName>
</protein>
<feature type="compositionally biased region" description="Basic and acidic residues" evidence="1">
    <location>
        <begin position="160"/>
        <end position="178"/>
    </location>
</feature>
<proteinExistence type="predicted"/>
<keyword evidence="2" id="KW-0812">Transmembrane</keyword>
<keyword evidence="2" id="KW-0472">Membrane</keyword>
<evidence type="ECO:0000313" key="3">
    <source>
        <dbReference type="EMBL" id="KAK4105979.1"/>
    </source>
</evidence>